<dbReference type="Proteomes" id="UP000009079">
    <property type="component" value="Chromosome"/>
</dbReference>
<keyword evidence="1" id="KW-0472">Membrane</keyword>
<dbReference type="STRING" id="604354.TSIB_1252"/>
<evidence type="ECO:0000256" key="1">
    <source>
        <dbReference type="SAM" id="Phobius"/>
    </source>
</evidence>
<name>C6A3W1_THESM</name>
<dbReference type="AlphaFoldDB" id="C6A3W1"/>
<keyword evidence="1" id="KW-1133">Transmembrane helix</keyword>
<dbReference type="Pfam" id="PF06510">
    <property type="entry name" value="DUF1102"/>
    <property type="match status" value="1"/>
</dbReference>
<dbReference type="KEGG" id="tsi:TSIB_1252"/>
<organism evidence="2 3">
    <name type="scientific">Thermococcus sibiricus (strain DSM 12597 / MM 739)</name>
    <dbReference type="NCBI Taxonomy" id="604354"/>
    <lineage>
        <taxon>Archaea</taxon>
        <taxon>Methanobacteriati</taxon>
        <taxon>Methanobacteriota</taxon>
        <taxon>Thermococci</taxon>
        <taxon>Thermococcales</taxon>
        <taxon>Thermococcaceae</taxon>
        <taxon>Thermococcus</taxon>
    </lineage>
</organism>
<keyword evidence="1" id="KW-0812">Transmembrane</keyword>
<reference evidence="2 3" key="1">
    <citation type="journal article" date="2009" name="Appl. Environ. Microbiol.">
        <title>Metabolic versatility and indigenous origin of the archaeon Thermococcus sibiricus, isolated from a siberian oil reservoir, as revealed by genome analysis.</title>
        <authorList>
            <person name="Mardanov A.V."/>
            <person name="Ravin N.V."/>
            <person name="Svetlitchnyi V.A."/>
            <person name="Beletsky A.V."/>
            <person name="Miroshnichenko M.L."/>
            <person name="Bonch-Osmolovskaya E.A."/>
            <person name="Skryabin K.G."/>
        </authorList>
    </citation>
    <scope>NUCLEOTIDE SEQUENCE [LARGE SCALE GENOMIC DNA]</scope>
    <source>
        <strain evidence="3">DSM 12597 / MM 739</strain>
    </source>
</reference>
<keyword evidence="3" id="KW-1185">Reference proteome</keyword>
<evidence type="ECO:0000313" key="3">
    <source>
        <dbReference type="Proteomes" id="UP000009079"/>
    </source>
</evidence>
<dbReference type="HOGENOM" id="CLU_116585_0_0_2"/>
<evidence type="ECO:0008006" key="4">
    <source>
        <dbReference type="Google" id="ProtNLM"/>
    </source>
</evidence>
<accession>C6A3W1</accession>
<dbReference type="EMBL" id="CP001463">
    <property type="protein sequence ID" value="ACS90306.1"/>
    <property type="molecule type" value="Genomic_DNA"/>
</dbReference>
<proteinExistence type="predicted"/>
<dbReference type="InterPro" id="IPR009482">
    <property type="entry name" value="DUF1102"/>
</dbReference>
<gene>
    <name evidence="2" type="ordered locus">TSIB_1252</name>
</gene>
<evidence type="ECO:0000313" key="2">
    <source>
        <dbReference type="EMBL" id="ACS90306.1"/>
    </source>
</evidence>
<feature type="transmembrane region" description="Helical" evidence="1">
    <location>
        <begin position="21"/>
        <end position="43"/>
    </location>
</feature>
<dbReference type="eggNOG" id="arCOG02697">
    <property type="taxonomic scope" value="Archaea"/>
</dbReference>
<protein>
    <recommendedName>
        <fullName evidence="4">DUF1102 domain-containing protein</fullName>
    </recommendedName>
</protein>
<sequence>MSHCYGETPFEKLEAKDLKKVLALGMLGLLVAFAMALGTSATFRDYRSQRSVHVSVVADDVELIDLHPGQPYAYINDRGKLVIDFSVENPNWPGYIDSPYYIPNWTGGLGISPQSRYNFDHVFYVSNHLWEQTSIVVQVISSDPGTFSFYDNTKNMYVTGTTTKPYNSDTADGDVCFVLQPGEELGVGMEIAGGERGDFYGNVTIKAWPLGEAPIQCGVKT</sequence>